<proteinExistence type="predicted"/>
<protein>
    <submittedName>
        <fullName evidence="1">Uncharacterized protein</fullName>
    </submittedName>
</protein>
<gene>
    <name evidence="1" type="ORF">AFUS01_LOCUS31418</name>
</gene>
<evidence type="ECO:0000313" key="2">
    <source>
        <dbReference type="Proteomes" id="UP000708208"/>
    </source>
</evidence>
<accession>A0A8J2KUP6</accession>
<organism evidence="1 2">
    <name type="scientific">Allacma fusca</name>
    <dbReference type="NCBI Taxonomy" id="39272"/>
    <lineage>
        <taxon>Eukaryota</taxon>
        <taxon>Metazoa</taxon>
        <taxon>Ecdysozoa</taxon>
        <taxon>Arthropoda</taxon>
        <taxon>Hexapoda</taxon>
        <taxon>Collembola</taxon>
        <taxon>Symphypleona</taxon>
        <taxon>Sminthuridae</taxon>
        <taxon>Allacma</taxon>
    </lineage>
</organism>
<dbReference type="EMBL" id="CAJVCH010498826">
    <property type="protein sequence ID" value="CAG7821060.1"/>
    <property type="molecule type" value="Genomic_DNA"/>
</dbReference>
<dbReference type="AlphaFoldDB" id="A0A8J2KUP6"/>
<sequence>MDIEHDDQNTRPLLIITKSSSISYSRTLTRCGRLVFVLRSSFLSYWMCPPEVKMHRPISQNHFSRIEIESSKC</sequence>
<comment type="caution">
    <text evidence="1">The sequence shown here is derived from an EMBL/GenBank/DDBJ whole genome shotgun (WGS) entry which is preliminary data.</text>
</comment>
<reference evidence="1" key="1">
    <citation type="submission" date="2021-06" db="EMBL/GenBank/DDBJ databases">
        <authorList>
            <person name="Hodson N. C."/>
            <person name="Mongue J. A."/>
            <person name="Jaron S. K."/>
        </authorList>
    </citation>
    <scope>NUCLEOTIDE SEQUENCE</scope>
</reference>
<dbReference type="Proteomes" id="UP000708208">
    <property type="component" value="Unassembled WGS sequence"/>
</dbReference>
<evidence type="ECO:0000313" key="1">
    <source>
        <dbReference type="EMBL" id="CAG7821060.1"/>
    </source>
</evidence>
<name>A0A8J2KUP6_9HEXA</name>
<keyword evidence="2" id="KW-1185">Reference proteome</keyword>